<dbReference type="GO" id="GO:0001907">
    <property type="term" value="P:symbiont-mediated killing of host cell"/>
    <property type="evidence" value="ECO:0007669"/>
    <property type="project" value="InterPro"/>
</dbReference>
<evidence type="ECO:0000313" key="2">
    <source>
        <dbReference type="EMBL" id="EGC36512.1"/>
    </source>
</evidence>
<evidence type="ECO:0000313" key="3">
    <source>
        <dbReference type="Proteomes" id="UP000001064"/>
    </source>
</evidence>
<protein>
    <recommendedName>
        <fullName evidence="1">Pesticidal crystal protein domain-containing protein</fullName>
    </recommendedName>
</protein>
<dbReference type="Pfam" id="PF03945">
    <property type="entry name" value="Endotoxin_N"/>
    <property type="match status" value="1"/>
</dbReference>
<dbReference type="Gene3D" id="1.20.190.10">
    <property type="entry name" value="Pesticidal crystal protein, N-terminal domain"/>
    <property type="match status" value="1"/>
</dbReference>
<dbReference type="InterPro" id="IPR036716">
    <property type="entry name" value="Pest_crys_N_sf"/>
</dbReference>
<name>F0ZHS1_DICPU</name>
<reference evidence="3" key="1">
    <citation type="journal article" date="2011" name="Genome Biol.">
        <title>Comparative genomics of the social amoebae Dictyostelium discoideum and Dictyostelium purpureum.</title>
        <authorList>
            <consortium name="US DOE Joint Genome Institute (JGI-PGF)"/>
            <person name="Sucgang R."/>
            <person name="Kuo A."/>
            <person name="Tian X."/>
            <person name="Salerno W."/>
            <person name="Parikh A."/>
            <person name="Feasley C.L."/>
            <person name="Dalin E."/>
            <person name="Tu H."/>
            <person name="Huang E."/>
            <person name="Barry K."/>
            <person name="Lindquist E."/>
            <person name="Shapiro H."/>
            <person name="Bruce D."/>
            <person name="Schmutz J."/>
            <person name="Salamov A."/>
            <person name="Fey P."/>
            <person name="Gaudet P."/>
            <person name="Anjard C."/>
            <person name="Babu M.M."/>
            <person name="Basu S."/>
            <person name="Bushmanova Y."/>
            <person name="van der Wel H."/>
            <person name="Katoh-Kurasawa M."/>
            <person name="Dinh C."/>
            <person name="Coutinho P.M."/>
            <person name="Saito T."/>
            <person name="Elias M."/>
            <person name="Schaap P."/>
            <person name="Kay R.R."/>
            <person name="Henrissat B."/>
            <person name="Eichinger L."/>
            <person name="Rivero F."/>
            <person name="Putnam N.H."/>
            <person name="West C.M."/>
            <person name="Loomis W.F."/>
            <person name="Chisholm R.L."/>
            <person name="Shaulsky G."/>
            <person name="Strassmann J.E."/>
            <person name="Queller D.C."/>
            <person name="Kuspa A."/>
            <person name="Grigoriev I.V."/>
        </authorList>
    </citation>
    <scope>NUCLEOTIDE SEQUENCE [LARGE SCALE GENOMIC DNA]</scope>
    <source>
        <strain evidence="3">QSDP1</strain>
    </source>
</reference>
<organism evidence="2 3">
    <name type="scientific">Dictyostelium purpureum</name>
    <name type="common">Slime mold</name>
    <dbReference type="NCBI Taxonomy" id="5786"/>
    <lineage>
        <taxon>Eukaryota</taxon>
        <taxon>Amoebozoa</taxon>
        <taxon>Evosea</taxon>
        <taxon>Eumycetozoa</taxon>
        <taxon>Dictyostelia</taxon>
        <taxon>Dictyosteliales</taxon>
        <taxon>Dictyosteliaceae</taxon>
        <taxon>Dictyostelium</taxon>
    </lineage>
</organism>
<dbReference type="VEuPathDB" id="AmoebaDB:DICPUDRAFT_47080"/>
<proteinExistence type="predicted"/>
<accession>F0ZHS1</accession>
<feature type="domain" description="Pesticidal crystal protein" evidence="1">
    <location>
        <begin position="129"/>
        <end position="275"/>
    </location>
</feature>
<dbReference type="GeneID" id="10500449"/>
<dbReference type="EMBL" id="GL871024">
    <property type="protein sequence ID" value="EGC36512.1"/>
    <property type="molecule type" value="Genomic_DNA"/>
</dbReference>
<gene>
    <name evidence="2" type="ORF">DICPUDRAFT_47080</name>
</gene>
<dbReference type="PANTHER" id="PTHR37514:SF1">
    <property type="entry name" value="N-TERMINAL DELTA ENDOTOXIN DOMAIN-CONTAINING PROTEIN-RELATED"/>
    <property type="match status" value="1"/>
</dbReference>
<dbReference type="Proteomes" id="UP000001064">
    <property type="component" value="Unassembled WGS sequence"/>
</dbReference>
<dbReference type="OrthoDB" id="21813at2759"/>
<keyword evidence="3" id="KW-1185">Reference proteome</keyword>
<dbReference type="SUPFAM" id="SSF56849">
    <property type="entry name" value="delta-Endotoxin (insectocide), N-terminal domain"/>
    <property type="match status" value="1"/>
</dbReference>
<dbReference type="InParanoid" id="F0ZHS1"/>
<dbReference type="PANTHER" id="PTHR37514">
    <property type="entry name" value="N-TERMINAL DELTA ENDOTOXIN DOMAIN-CONTAINING PROTEIN-RELATED"/>
    <property type="match status" value="1"/>
</dbReference>
<dbReference type="eggNOG" id="ENOG502RG28">
    <property type="taxonomic scope" value="Eukaryota"/>
</dbReference>
<dbReference type="GO" id="GO:0090729">
    <property type="term" value="F:toxin activity"/>
    <property type="evidence" value="ECO:0007669"/>
    <property type="project" value="InterPro"/>
</dbReference>
<evidence type="ECO:0000259" key="1">
    <source>
        <dbReference type="Pfam" id="PF03945"/>
    </source>
</evidence>
<dbReference type="FunCoup" id="F0ZHS1">
    <property type="interactions" value="95"/>
</dbReference>
<sequence length="485" mass="55875">MSLSNEQITRLQECRDRFKKVNENYDEKFKLYLDEQLQESKKIDSSITAFDAEEMDDLRIAFQEIQAEKGAKELYAELPFTDLMPILGLAISAYPDLVSAPIIFGAVNFLFEKLGFFGNQERFLKQIMEAVEQLIDKKISDERRRQCNIKFQQLQKTGDEYFFMAEEYFKRNGKKNVDDSLISNEIKSMPNETLLSSLQIQLMIYRNQITDGLVYFEEESELINTIGFYILTAAQYLCIQRDCAIYGKEWGFSDFDVNDAKSRLHSKSIEFIQKVIKCGWILSRHYYGELAPSFGYVLPPYFDAARVFKNADPTYYPVRALSYSRNPPNITYEVDGSTGSHLLGPNILRNWTFMSNSLTSGFRAIKAAIKNEPNTLIVKFPSAKSRTFKVKFHHQIVYEADWTIKAGNVVENFVFKEGSETEKRNAYLVYYENFDGPQSYGVNVTKAITVTTQEVTFTSNRSYGTGYKHGYAGGSILYLIEIIFD</sequence>
<dbReference type="RefSeq" id="XP_003286957.1">
    <property type="nucleotide sequence ID" value="XM_003286909.1"/>
</dbReference>
<dbReference type="AlphaFoldDB" id="F0ZHS1"/>
<dbReference type="KEGG" id="dpp:DICPUDRAFT_47080"/>
<dbReference type="InterPro" id="IPR005639">
    <property type="entry name" value="Pest_crys_dom_I"/>
</dbReference>